<feature type="compositionally biased region" description="Low complexity" evidence="2">
    <location>
        <begin position="441"/>
        <end position="451"/>
    </location>
</feature>
<dbReference type="PANTHER" id="PTHR46910:SF32">
    <property type="entry name" value="TRANSCRIPTION FACTOR DOMAIN-CONTAINING PROTEIN-RELATED"/>
    <property type="match status" value="1"/>
</dbReference>
<keyword evidence="1" id="KW-0539">Nucleus</keyword>
<evidence type="ECO:0000256" key="2">
    <source>
        <dbReference type="SAM" id="MobiDB-lite"/>
    </source>
</evidence>
<dbReference type="EMBL" id="ML735782">
    <property type="protein sequence ID" value="KAE8414621.1"/>
    <property type="molecule type" value="Genomic_DNA"/>
</dbReference>
<protein>
    <recommendedName>
        <fullName evidence="5">Transcription factor domain-containing protein</fullName>
    </recommendedName>
</protein>
<proteinExistence type="predicted"/>
<organism evidence="3 4">
    <name type="scientific">Aspergillus pseudocaelatus</name>
    <dbReference type="NCBI Taxonomy" id="1825620"/>
    <lineage>
        <taxon>Eukaryota</taxon>
        <taxon>Fungi</taxon>
        <taxon>Dikarya</taxon>
        <taxon>Ascomycota</taxon>
        <taxon>Pezizomycotina</taxon>
        <taxon>Eurotiomycetes</taxon>
        <taxon>Eurotiomycetidae</taxon>
        <taxon>Eurotiales</taxon>
        <taxon>Aspergillaceae</taxon>
        <taxon>Aspergillus</taxon>
        <taxon>Aspergillus subgen. Circumdati</taxon>
    </lineage>
</organism>
<evidence type="ECO:0000256" key="1">
    <source>
        <dbReference type="ARBA" id="ARBA00023242"/>
    </source>
</evidence>
<dbReference type="Proteomes" id="UP000325395">
    <property type="component" value="Unassembled WGS sequence"/>
</dbReference>
<evidence type="ECO:0008006" key="5">
    <source>
        <dbReference type="Google" id="ProtNLM"/>
    </source>
</evidence>
<dbReference type="InterPro" id="IPR050987">
    <property type="entry name" value="AtrR-like"/>
</dbReference>
<dbReference type="PANTHER" id="PTHR46910">
    <property type="entry name" value="TRANSCRIPTION FACTOR PDR1"/>
    <property type="match status" value="1"/>
</dbReference>
<accession>A0ABQ6WEN5</accession>
<keyword evidence="4" id="KW-1185">Reference proteome</keyword>
<evidence type="ECO:0000313" key="4">
    <source>
        <dbReference type="Proteomes" id="UP000325395"/>
    </source>
</evidence>
<gene>
    <name evidence="3" type="ORF">BDV36DRAFT_298852</name>
</gene>
<sequence>MALRPSCPPHDIPLPSENLLFDGTCYDLGWDEKRHLSSQVDLEVVALPSPDYARYLIHAVQFHCGKLFHHLEEDRFMQCFSLYHENALDPSDLWYFHFLLILAFGKAFVVQTSRGRKPPGADLFRLAMSLLPPAHMFVADAIHMVQILCCAALYLQCLDFRGPAYRIRQIGQALRLALQGGLHTEMHGQDMSSLMGVPMAISDGAINAPLPTFPGEPRKSMTLEMQIKLSRVLVRIVETVYRADGRLDKQFLSSTKDALKNIAGVADHLNGSFALPNNAVMRGISRVSASLHLMQHQCIVLTTRPLLYSLFESRIGGSDPSLIRTARSGSVRNLLLICIDSAQQMLTILASLQSQDILEGFLRFDLDATFTAHLTLLMAPTIDPTLIKNQSIWLKRSYSVLEYIISCGNMVAVQVKSELRHLDDILSRWPMDDEFNQGEAPQQQSSRSSLPPEGPSPKSALPQPMIVQNNFQPLEDTLQMEGVWWQEGLSSEYLINFANSIDLDSLDIL</sequence>
<dbReference type="CDD" id="cd12148">
    <property type="entry name" value="fungal_TF_MHR"/>
    <property type="match status" value="1"/>
</dbReference>
<evidence type="ECO:0000313" key="3">
    <source>
        <dbReference type="EMBL" id="KAE8414621.1"/>
    </source>
</evidence>
<feature type="region of interest" description="Disordered" evidence="2">
    <location>
        <begin position="433"/>
        <end position="463"/>
    </location>
</feature>
<name>A0ABQ6WEN5_9EURO</name>
<reference evidence="3 4" key="1">
    <citation type="submission" date="2019-04" db="EMBL/GenBank/DDBJ databases">
        <authorList>
            <consortium name="DOE Joint Genome Institute"/>
            <person name="Mondo S."/>
            <person name="Kjaerbolling I."/>
            <person name="Vesth T."/>
            <person name="Frisvad J.C."/>
            <person name="Nybo J.L."/>
            <person name="Theobald S."/>
            <person name="Kildgaard S."/>
            <person name="Isbrandt T."/>
            <person name="Kuo A."/>
            <person name="Sato A."/>
            <person name="Lyhne E.K."/>
            <person name="Kogle M.E."/>
            <person name="Wiebenga A."/>
            <person name="Kun R.S."/>
            <person name="Lubbers R.J."/>
            <person name="Makela M.R."/>
            <person name="Barry K."/>
            <person name="Chovatia M."/>
            <person name="Clum A."/>
            <person name="Daum C."/>
            <person name="Haridas S."/>
            <person name="He G."/>
            <person name="LaButti K."/>
            <person name="Lipzen A."/>
            <person name="Riley R."/>
            <person name="Salamov A."/>
            <person name="Simmons B.A."/>
            <person name="Magnuson J.K."/>
            <person name="Henrissat B."/>
            <person name="Mortensen U.H."/>
            <person name="Larsen T.O."/>
            <person name="Devries R.P."/>
            <person name="Grigoriev I.V."/>
            <person name="Machida M."/>
            <person name="Baker S.E."/>
            <person name="Andersen M.R."/>
            <person name="Cantor M.N."/>
            <person name="Hua S.X."/>
        </authorList>
    </citation>
    <scope>NUCLEOTIDE SEQUENCE [LARGE SCALE GENOMIC DNA]</scope>
    <source>
        <strain evidence="3 4">CBS 117616</strain>
    </source>
</reference>